<keyword evidence="4" id="KW-1185">Reference proteome</keyword>
<comment type="caution">
    <text evidence="3">The sequence shown here is derived from an EMBL/GenBank/DDBJ whole genome shotgun (WGS) entry which is preliminary data.</text>
</comment>
<gene>
    <name evidence="3" type="ORF">CAMP_LOCUS19202</name>
</gene>
<keyword evidence="2" id="KW-0732">Signal</keyword>
<evidence type="ECO:0000256" key="2">
    <source>
        <dbReference type="SAM" id="SignalP"/>
    </source>
</evidence>
<sequence length="70" mass="7617">MKFIFFFLILIVFLSSLAESRALDVLNGTPLPTDFSGSDGDLKEGGRRYPDPDFPKGTPLPTDAIGAKIE</sequence>
<feature type="signal peptide" evidence="2">
    <location>
        <begin position="1"/>
        <end position="22"/>
    </location>
</feature>
<feature type="region of interest" description="Disordered" evidence="1">
    <location>
        <begin position="29"/>
        <end position="70"/>
    </location>
</feature>
<name>A0A9P1NB95_9PELO</name>
<organism evidence="3 4">
    <name type="scientific">Caenorhabditis angaria</name>
    <dbReference type="NCBI Taxonomy" id="860376"/>
    <lineage>
        <taxon>Eukaryota</taxon>
        <taxon>Metazoa</taxon>
        <taxon>Ecdysozoa</taxon>
        <taxon>Nematoda</taxon>
        <taxon>Chromadorea</taxon>
        <taxon>Rhabditida</taxon>
        <taxon>Rhabditina</taxon>
        <taxon>Rhabditomorpha</taxon>
        <taxon>Rhabditoidea</taxon>
        <taxon>Rhabditidae</taxon>
        <taxon>Peloderinae</taxon>
        <taxon>Caenorhabditis</taxon>
    </lineage>
</organism>
<evidence type="ECO:0000313" key="3">
    <source>
        <dbReference type="EMBL" id="CAI5456565.1"/>
    </source>
</evidence>
<dbReference type="AlphaFoldDB" id="A0A9P1NB95"/>
<proteinExistence type="predicted"/>
<reference evidence="3" key="1">
    <citation type="submission" date="2022-11" db="EMBL/GenBank/DDBJ databases">
        <authorList>
            <person name="Kikuchi T."/>
        </authorList>
    </citation>
    <scope>NUCLEOTIDE SEQUENCE</scope>
    <source>
        <strain evidence="3">PS1010</strain>
    </source>
</reference>
<dbReference type="EMBL" id="CANHGI010000006">
    <property type="protein sequence ID" value="CAI5456565.1"/>
    <property type="molecule type" value="Genomic_DNA"/>
</dbReference>
<protein>
    <submittedName>
        <fullName evidence="3">Uncharacterized protein</fullName>
    </submittedName>
</protein>
<evidence type="ECO:0000256" key="1">
    <source>
        <dbReference type="SAM" id="MobiDB-lite"/>
    </source>
</evidence>
<feature type="chain" id="PRO_5040344368" evidence="2">
    <location>
        <begin position="23"/>
        <end position="70"/>
    </location>
</feature>
<dbReference type="Proteomes" id="UP001152747">
    <property type="component" value="Unassembled WGS sequence"/>
</dbReference>
<feature type="compositionally biased region" description="Basic and acidic residues" evidence="1">
    <location>
        <begin position="40"/>
        <end position="54"/>
    </location>
</feature>
<evidence type="ECO:0000313" key="4">
    <source>
        <dbReference type="Proteomes" id="UP001152747"/>
    </source>
</evidence>
<accession>A0A9P1NB95</accession>